<dbReference type="PIRSF" id="PIRSF000137">
    <property type="entry name" value="Alcohol_oxidase"/>
    <property type="match status" value="1"/>
</dbReference>
<evidence type="ECO:0000256" key="6">
    <source>
        <dbReference type="RuleBase" id="RU003968"/>
    </source>
</evidence>
<dbReference type="AlphaFoldDB" id="A0AAV4W1C5"/>
<dbReference type="GO" id="GO:0050660">
    <property type="term" value="F:flavin adenine dinucleotide binding"/>
    <property type="evidence" value="ECO:0007669"/>
    <property type="project" value="InterPro"/>
</dbReference>
<feature type="chain" id="PRO_5043338206" evidence="8">
    <location>
        <begin position="21"/>
        <end position="616"/>
    </location>
</feature>
<feature type="domain" description="Glucose-methanol-choline oxidoreductase N-terminal" evidence="9">
    <location>
        <begin position="112"/>
        <end position="135"/>
    </location>
</feature>
<sequence>MFMDTNFFLRLLYHFLIVQPFTPKITPYFDREYDYIVVGAGSAGSVVASRLSEDECVNVLLLEAGGKVDPVSEVPALAFLMEHTKMDWEYKTVPQARAAGGYENRQLPWPRGKGLGGSSLLNFFMYVRGNKRDYDLWEKLGATGWSWKKVFPYFLKSEDNTDPQIANNGYHGTGGYLTVSSAQYSSTLMRAFQNASSERGYEYRDINGARQTGFSKLQGTIREGKRCSTAKSFLIPAQERKNLHIVNQAFVRRILFNDKKEAIGVEFQIEDTIHKVYTRKEVIVSGGTINSPQLLMLSGIGPKNHLKKHGIPLIADLPVGDNLQDHVGTHSLNFEAKNATSLLMSKLVNPLNMWDFRNNGKGPLTSFSGIEGMAYINSKRNNPKLDWPDLEIHMASGSPASDHGQILKAAVGITDNVYRQVYAPYRGKNTFTFFPCVLRPKSRGTIRLKSTNPFEHPLIDPNLFEVEEDLDLLTEVMKECVDIIQNTEAFKKIGAKMFETKFPGCESHELYSDAYVRCVARNYVFNLYHPVGTCRMGNPKDKTTVVDPRLRQVVKGVKNLRVVDGSIMPTLVSGNTNAPIIMIAEKASDMIKEDNPDRKFCSREDKNRIEKNRWKK</sequence>
<evidence type="ECO:0000259" key="10">
    <source>
        <dbReference type="PROSITE" id="PS00624"/>
    </source>
</evidence>
<feature type="domain" description="Glucose-methanol-choline oxidoreductase N-terminal" evidence="10">
    <location>
        <begin position="287"/>
        <end position="301"/>
    </location>
</feature>
<evidence type="ECO:0000256" key="3">
    <source>
        <dbReference type="ARBA" id="ARBA00022630"/>
    </source>
</evidence>
<evidence type="ECO:0000256" key="7">
    <source>
        <dbReference type="SAM" id="MobiDB-lite"/>
    </source>
</evidence>
<dbReference type="Proteomes" id="UP001054837">
    <property type="component" value="Unassembled WGS sequence"/>
</dbReference>
<dbReference type="Gene3D" id="3.30.560.10">
    <property type="entry name" value="Glucose Oxidase, domain 3"/>
    <property type="match status" value="1"/>
</dbReference>
<dbReference type="SUPFAM" id="SSF54373">
    <property type="entry name" value="FAD-linked reductases, C-terminal domain"/>
    <property type="match status" value="1"/>
</dbReference>
<comment type="cofactor">
    <cofactor evidence="1 5">
        <name>FAD</name>
        <dbReference type="ChEBI" id="CHEBI:57692"/>
    </cofactor>
</comment>
<evidence type="ECO:0000313" key="11">
    <source>
        <dbReference type="EMBL" id="GIY76540.1"/>
    </source>
</evidence>
<dbReference type="Gene3D" id="3.50.50.60">
    <property type="entry name" value="FAD/NAD(P)-binding domain"/>
    <property type="match status" value="1"/>
</dbReference>
<feature type="binding site" evidence="5">
    <location>
        <position position="565"/>
    </location>
    <ligand>
        <name>FAD</name>
        <dbReference type="ChEBI" id="CHEBI:57692"/>
    </ligand>
</feature>
<dbReference type="PANTHER" id="PTHR11552:SF147">
    <property type="entry name" value="CHOLINE DEHYDROGENASE, MITOCHONDRIAL"/>
    <property type="match status" value="1"/>
</dbReference>
<dbReference type="EMBL" id="BPLQ01014014">
    <property type="protein sequence ID" value="GIY76540.1"/>
    <property type="molecule type" value="Genomic_DNA"/>
</dbReference>
<accession>A0AAV4W1C5</accession>
<comment type="caution">
    <text evidence="11">The sequence shown here is derived from an EMBL/GenBank/DDBJ whole genome shotgun (WGS) entry which is preliminary data.</text>
</comment>
<dbReference type="InterPro" id="IPR000172">
    <property type="entry name" value="GMC_OxRdtase_N"/>
</dbReference>
<evidence type="ECO:0000313" key="12">
    <source>
        <dbReference type="Proteomes" id="UP001054837"/>
    </source>
</evidence>
<comment type="similarity">
    <text evidence="2 6">Belongs to the GMC oxidoreductase family.</text>
</comment>
<evidence type="ECO:0000256" key="2">
    <source>
        <dbReference type="ARBA" id="ARBA00010790"/>
    </source>
</evidence>
<feature type="binding site" evidence="5">
    <location>
        <position position="251"/>
    </location>
    <ligand>
        <name>FAD</name>
        <dbReference type="ChEBI" id="CHEBI:57692"/>
    </ligand>
</feature>
<dbReference type="Pfam" id="PF00732">
    <property type="entry name" value="GMC_oxred_N"/>
    <property type="match status" value="1"/>
</dbReference>
<dbReference type="SUPFAM" id="SSF51905">
    <property type="entry name" value="FAD/NAD(P)-binding domain"/>
    <property type="match status" value="1"/>
</dbReference>
<dbReference type="InterPro" id="IPR007867">
    <property type="entry name" value="GMC_OxRtase_C"/>
</dbReference>
<dbReference type="PANTHER" id="PTHR11552">
    <property type="entry name" value="GLUCOSE-METHANOL-CHOLINE GMC OXIDOREDUCTASE"/>
    <property type="match status" value="1"/>
</dbReference>
<proteinExistence type="inferred from homology"/>
<keyword evidence="4 5" id="KW-0274">FAD</keyword>
<evidence type="ECO:0000256" key="4">
    <source>
        <dbReference type="ARBA" id="ARBA00022827"/>
    </source>
</evidence>
<dbReference type="InterPro" id="IPR036188">
    <property type="entry name" value="FAD/NAD-bd_sf"/>
</dbReference>
<reference evidence="11 12" key="1">
    <citation type="submission" date="2021-06" db="EMBL/GenBank/DDBJ databases">
        <title>Caerostris darwini draft genome.</title>
        <authorList>
            <person name="Kono N."/>
            <person name="Arakawa K."/>
        </authorList>
    </citation>
    <scope>NUCLEOTIDE SEQUENCE [LARGE SCALE GENOMIC DNA]</scope>
</reference>
<name>A0AAV4W1C5_9ARAC</name>
<dbReference type="GO" id="GO:0016614">
    <property type="term" value="F:oxidoreductase activity, acting on CH-OH group of donors"/>
    <property type="evidence" value="ECO:0007669"/>
    <property type="project" value="InterPro"/>
</dbReference>
<gene>
    <name evidence="11" type="primary">Gld</name>
    <name evidence="11" type="ORF">CDAR_48311</name>
</gene>
<keyword evidence="3 6" id="KW-0285">Flavoprotein</keyword>
<feature type="region of interest" description="Disordered" evidence="7">
    <location>
        <begin position="594"/>
        <end position="616"/>
    </location>
</feature>
<dbReference type="InterPro" id="IPR012132">
    <property type="entry name" value="GMC_OxRdtase"/>
</dbReference>
<dbReference type="PROSITE" id="PS00624">
    <property type="entry name" value="GMC_OXRED_2"/>
    <property type="match status" value="1"/>
</dbReference>
<evidence type="ECO:0000256" key="1">
    <source>
        <dbReference type="ARBA" id="ARBA00001974"/>
    </source>
</evidence>
<keyword evidence="12" id="KW-1185">Reference proteome</keyword>
<evidence type="ECO:0000259" key="9">
    <source>
        <dbReference type="PROSITE" id="PS00623"/>
    </source>
</evidence>
<dbReference type="Pfam" id="PF05199">
    <property type="entry name" value="GMC_oxred_C"/>
    <property type="match status" value="1"/>
</dbReference>
<feature type="signal peptide" evidence="8">
    <location>
        <begin position="1"/>
        <end position="20"/>
    </location>
</feature>
<protein>
    <submittedName>
        <fullName evidence="11">Glucose dehydrogenase</fullName>
    </submittedName>
</protein>
<evidence type="ECO:0000256" key="5">
    <source>
        <dbReference type="PIRSR" id="PIRSR000137-2"/>
    </source>
</evidence>
<dbReference type="PROSITE" id="PS00623">
    <property type="entry name" value="GMC_OXRED_1"/>
    <property type="match status" value="1"/>
</dbReference>
<organism evidence="11 12">
    <name type="scientific">Caerostris darwini</name>
    <dbReference type="NCBI Taxonomy" id="1538125"/>
    <lineage>
        <taxon>Eukaryota</taxon>
        <taxon>Metazoa</taxon>
        <taxon>Ecdysozoa</taxon>
        <taxon>Arthropoda</taxon>
        <taxon>Chelicerata</taxon>
        <taxon>Arachnida</taxon>
        <taxon>Araneae</taxon>
        <taxon>Araneomorphae</taxon>
        <taxon>Entelegynae</taxon>
        <taxon>Araneoidea</taxon>
        <taxon>Araneidae</taxon>
        <taxon>Caerostris</taxon>
    </lineage>
</organism>
<evidence type="ECO:0000256" key="8">
    <source>
        <dbReference type="SAM" id="SignalP"/>
    </source>
</evidence>
<keyword evidence="8" id="KW-0732">Signal</keyword>